<comment type="caution">
    <text evidence="3">The sequence shown here is derived from an EMBL/GenBank/DDBJ whole genome shotgun (WGS) entry which is preliminary data.</text>
</comment>
<reference evidence="3 4" key="1">
    <citation type="journal article" date="2022" name="G3 (Bethesda)">
        <title>Whole-genome sequence and methylome profiling of the almond [Prunus dulcis (Mill.) D.A. Webb] cultivar 'Nonpareil'.</title>
        <authorList>
            <person name="D'Amico-Willman K.M."/>
            <person name="Ouma W.Z."/>
            <person name="Meulia T."/>
            <person name="Sideli G.M."/>
            <person name="Gradziel T.M."/>
            <person name="Fresnedo-Ramirez J."/>
        </authorList>
    </citation>
    <scope>NUCLEOTIDE SEQUENCE [LARGE SCALE GENOMIC DNA]</scope>
    <source>
        <strain evidence="3">Clone GOH B32 T37-40</strain>
    </source>
</reference>
<name>A0AAD4ZEJ2_PRUDU</name>
<sequence length="205" mass="23114">MHHGGKWFEDCYKDGYVTWFDYVDKEALSLFEIDGMVETLGYDGCTLHYYKEPDKDYFNGLQLLQTNEEVVQMGKYILGTREIDIRTINDHTLNGGVHASNEGDVGLRNKEQFSAAKENYNDGDEDNGVEDNIHEDGDNEGECGEVEGEDGEVEGEYIATEDVDEDDTDFVDKDYSLDEDENENIGIGDDVYDPLVAAAEIGHHE</sequence>
<proteinExistence type="predicted"/>
<evidence type="ECO:0000259" key="2">
    <source>
        <dbReference type="Pfam" id="PF26130"/>
    </source>
</evidence>
<evidence type="ECO:0000256" key="1">
    <source>
        <dbReference type="SAM" id="MobiDB-lite"/>
    </source>
</evidence>
<feature type="compositionally biased region" description="Acidic residues" evidence="1">
    <location>
        <begin position="137"/>
        <end position="169"/>
    </location>
</feature>
<gene>
    <name evidence="3" type="ORF">L3X38_010542</name>
</gene>
<evidence type="ECO:0000313" key="3">
    <source>
        <dbReference type="EMBL" id="KAI5342666.1"/>
    </source>
</evidence>
<protein>
    <recommendedName>
        <fullName evidence="2">PB1-like domain-containing protein</fullName>
    </recommendedName>
</protein>
<dbReference type="EMBL" id="JAJFAZ020000002">
    <property type="protein sequence ID" value="KAI5342666.1"/>
    <property type="molecule type" value="Genomic_DNA"/>
</dbReference>
<dbReference type="AlphaFoldDB" id="A0AAD4ZEJ2"/>
<feature type="domain" description="PB1-like" evidence="2">
    <location>
        <begin position="1"/>
        <end position="77"/>
    </location>
</feature>
<evidence type="ECO:0000313" key="4">
    <source>
        <dbReference type="Proteomes" id="UP001054821"/>
    </source>
</evidence>
<dbReference type="Proteomes" id="UP001054821">
    <property type="component" value="Chromosome 2"/>
</dbReference>
<organism evidence="3 4">
    <name type="scientific">Prunus dulcis</name>
    <name type="common">Almond</name>
    <name type="synonym">Amygdalus dulcis</name>
    <dbReference type="NCBI Taxonomy" id="3755"/>
    <lineage>
        <taxon>Eukaryota</taxon>
        <taxon>Viridiplantae</taxon>
        <taxon>Streptophyta</taxon>
        <taxon>Embryophyta</taxon>
        <taxon>Tracheophyta</taxon>
        <taxon>Spermatophyta</taxon>
        <taxon>Magnoliopsida</taxon>
        <taxon>eudicotyledons</taxon>
        <taxon>Gunneridae</taxon>
        <taxon>Pentapetalae</taxon>
        <taxon>rosids</taxon>
        <taxon>fabids</taxon>
        <taxon>Rosales</taxon>
        <taxon>Rosaceae</taxon>
        <taxon>Amygdaloideae</taxon>
        <taxon>Amygdaleae</taxon>
        <taxon>Prunus</taxon>
    </lineage>
</organism>
<accession>A0AAD4ZEJ2</accession>
<keyword evidence="4" id="KW-1185">Reference proteome</keyword>
<feature type="region of interest" description="Disordered" evidence="1">
    <location>
        <begin position="118"/>
        <end position="169"/>
    </location>
</feature>
<dbReference type="Pfam" id="PF26130">
    <property type="entry name" value="PB1-like"/>
    <property type="match status" value="1"/>
</dbReference>
<dbReference type="InterPro" id="IPR058594">
    <property type="entry name" value="PB1-like_dom_pln"/>
</dbReference>